<dbReference type="PANTHER" id="PTHR48268">
    <property type="entry name" value="HOMEOBOX PROTEIN KNOTTED-1-LIKE 6 ISOFORM X1"/>
    <property type="match status" value="1"/>
</dbReference>
<dbReference type="GO" id="GO:0005634">
    <property type="term" value="C:nucleus"/>
    <property type="evidence" value="ECO:0007669"/>
    <property type="project" value="InterPro"/>
</dbReference>
<gene>
    <name evidence="2" type="ORF">ZOSMA_2G02480</name>
</gene>
<accession>A0A0K9PAX4</accession>
<dbReference type="AlphaFoldDB" id="A0A0K9PAX4"/>
<dbReference type="STRING" id="29655.A0A0K9PAX4"/>
<dbReference type="SMART" id="SM01256">
    <property type="entry name" value="KNOX2"/>
    <property type="match status" value="1"/>
</dbReference>
<comment type="caution">
    <text evidence="2">The sequence shown here is derived from an EMBL/GenBank/DDBJ whole genome shotgun (WGS) entry which is preliminary data.</text>
</comment>
<dbReference type="InterPro" id="IPR053363">
    <property type="entry name" value="Leaf_patterning_domain"/>
</dbReference>
<evidence type="ECO:0000259" key="1">
    <source>
        <dbReference type="SMART" id="SM01256"/>
    </source>
</evidence>
<dbReference type="PANTHER" id="PTHR48268:SF2">
    <property type="entry name" value="PROTEIN KNATM"/>
    <property type="match status" value="1"/>
</dbReference>
<reference evidence="3" key="1">
    <citation type="journal article" date="2016" name="Nature">
        <title>The genome of the seagrass Zostera marina reveals angiosperm adaptation to the sea.</title>
        <authorList>
            <person name="Olsen J.L."/>
            <person name="Rouze P."/>
            <person name="Verhelst B."/>
            <person name="Lin Y.-C."/>
            <person name="Bayer T."/>
            <person name="Collen J."/>
            <person name="Dattolo E."/>
            <person name="De Paoli E."/>
            <person name="Dittami S."/>
            <person name="Maumus F."/>
            <person name="Michel G."/>
            <person name="Kersting A."/>
            <person name="Lauritano C."/>
            <person name="Lohaus R."/>
            <person name="Toepel M."/>
            <person name="Tonon T."/>
            <person name="Vanneste K."/>
            <person name="Amirebrahimi M."/>
            <person name="Brakel J."/>
            <person name="Bostroem C."/>
            <person name="Chovatia M."/>
            <person name="Grimwood J."/>
            <person name="Jenkins J.W."/>
            <person name="Jueterbock A."/>
            <person name="Mraz A."/>
            <person name="Stam W.T."/>
            <person name="Tice H."/>
            <person name="Bornberg-Bauer E."/>
            <person name="Green P.J."/>
            <person name="Pearson G.A."/>
            <person name="Procaccini G."/>
            <person name="Duarte C.M."/>
            <person name="Schmutz J."/>
            <person name="Reusch T.B.H."/>
            <person name="Van de Peer Y."/>
        </authorList>
    </citation>
    <scope>NUCLEOTIDE SEQUENCE [LARGE SCALE GENOMIC DNA]</scope>
    <source>
        <strain evidence="3">cv. Finnish</strain>
    </source>
</reference>
<evidence type="ECO:0000313" key="3">
    <source>
        <dbReference type="Proteomes" id="UP000036987"/>
    </source>
</evidence>
<sequence>MEEARSMQMKEEEEVILKKEVACHPRFGFLKKTHLKLLKVCLGDEDDDGEEKEDSCIEQAGTYHEVLLDYSGGIENGVSVSELDLFMEAYCMTLMELKKSIEEPIREATSFVEFMHYLLLHGNDPAGSTIFPSPSSPDGKCAKLSVSKTSLSHMYITCN</sequence>
<dbReference type="Pfam" id="PF03791">
    <property type="entry name" value="KNOX2"/>
    <property type="match status" value="1"/>
</dbReference>
<dbReference type="OrthoDB" id="1704693at2759"/>
<keyword evidence="3" id="KW-1185">Reference proteome</keyword>
<protein>
    <recommendedName>
        <fullName evidence="1">KNOX2 domain-containing protein</fullName>
    </recommendedName>
</protein>
<evidence type="ECO:0000313" key="2">
    <source>
        <dbReference type="EMBL" id="KMZ66238.1"/>
    </source>
</evidence>
<dbReference type="Proteomes" id="UP000036987">
    <property type="component" value="Unassembled WGS sequence"/>
</dbReference>
<organism evidence="2 3">
    <name type="scientific">Zostera marina</name>
    <name type="common">Eelgrass</name>
    <dbReference type="NCBI Taxonomy" id="29655"/>
    <lineage>
        <taxon>Eukaryota</taxon>
        <taxon>Viridiplantae</taxon>
        <taxon>Streptophyta</taxon>
        <taxon>Embryophyta</taxon>
        <taxon>Tracheophyta</taxon>
        <taxon>Spermatophyta</taxon>
        <taxon>Magnoliopsida</taxon>
        <taxon>Liliopsida</taxon>
        <taxon>Zosteraceae</taxon>
        <taxon>Zostera</taxon>
    </lineage>
</organism>
<feature type="domain" description="KNOX2" evidence="1">
    <location>
        <begin position="73"/>
        <end position="124"/>
    </location>
</feature>
<dbReference type="GO" id="GO:0003677">
    <property type="term" value="F:DNA binding"/>
    <property type="evidence" value="ECO:0007669"/>
    <property type="project" value="InterPro"/>
</dbReference>
<name>A0A0K9PAX4_ZOSMR</name>
<dbReference type="InterPro" id="IPR005541">
    <property type="entry name" value="KNOX2"/>
</dbReference>
<proteinExistence type="predicted"/>
<dbReference type="EMBL" id="LFYR01000981">
    <property type="protein sequence ID" value="KMZ66238.1"/>
    <property type="molecule type" value="Genomic_DNA"/>
</dbReference>